<dbReference type="Gene3D" id="2.120.10.30">
    <property type="entry name" value="TolB, C-terminal domain"/>
    <property type="match status" value="2"/>
</dbReference>
<proteinExistence type="predicted"/>
<dbReference type="SUPFAM" id="SSF50156">
    <property type="entry name" value="PDZ domain-like"/>
    <property type="match status" value="1"/>
</dbReference>
<dbReference type="InterPro" id="IPR011659">
    <property type="entry name" value="WD40"/>
</dbReference>
<dbReference type="InterPro" id="IPR036034">
    <property type="entry name" value="PDZ_sf"/>
</dbReference>
<dbReference type="Gene3D" id="3.50.30.30">
    <property type="match status" value="1"/>
</dbReference>
<organism evidence="2 3">
    <name type="scientific">Pendulispora albinea</name>
    <dbReference type="NCBI Taxonomy" id="2741071"/>
    <lineage>
        <taxon>Bacteria</taxon>
        <taxon>Pseudomonadati</taxon>
        <taxon>Myxococcota</taxon>
        <taxon>Myxococcia</taxon>
        <taxon>Myxococcales</taxon>
        <taxon>Sorangiineae</taxon>
        <taxon>Pendulisporaceae</taxon>
        <taxon>Pendulispora</taxon>
    </lineage>
</organism>
<dbReference type="Pfam" id="PF04389">
    <property type="entry name" value="Peptidase_M28"/>
    <property type="match status" value="1"/>
</dbReference>
<dbReference type="Pfam" id="PF07676">
    <property type="entry name" value="PD40"/>
    <property type="match status" value="2"/>
</dbReference>
<dbReference type="Gene3D" id="2.30.42.10">
    <property type="match status" value="1"/>
</dbReference>
<dbReference type="PANTHER" id="PTHR12147">
    <property type="entry name" value="METALLOPEPTIDASE M28 FAMILY MEMBER"/>
    <property type="match status" value="1"/>
</dbReference>
<accession>A0ABZ2LPN9</accession>
<protein>
    <submittedName>
        <fullName evidence="2">M20/M25/M40 family metallo-hydrolase</fullName>
    </submittedName>
</protein>
<dbReference type="EMBL" id="CP089984">
    <property type="protein sequence ID" value="WXB12874.1"/>
    <property type="molecule type" value="Genomic_DNA"/>
</dbReference>
<sequence length="957" mass="102587">MLARHRVVASVASVSAGFLVCSACSSQPPPKEPEKPAPSNITSVPALAEEVHLADLRQLTKSGENAEAYWSWDAQQLILQSRTGDGDCDRIYRMPVSSGTLIPVSSGKGATTCSYFMPGNQEVIYASTHLGGEACPPKPDHSQGYVWALYDSYDIFKSKADGSGVVRLTDTKGYDAEGTVCKKDGSIVFTSVRDGDIDLYRMDADGKNVRRLTNTLGYDGGAFFNEDCSKIVWRASRPRPGKEQDDYKSLLAKNLVRPSKLELYTANADGSDPVQLTYLNAASFAPYWHPSQKRILFSSNYGDPKGREFDIWAIDTDGTNLERITHAGGFDGFPMFSPDGKLLAFSSNRATAPGKHDTNVFLARWVEGSAKRDVASSPPSKSESADRIAADLRWLADPAREGRGVATKGLEASGAYIEQRFQALGLAPAGDDNSFRQAFPVTTELRTADETKLTVGKDEWKREDYTVLGYSPALADAKADLVFANYGIVAKELGVDDYAGVKAKGAIVVVRRFVPEGGKFASTDAQRRYGDLRQKAWTAKERGARALIVVDDPAPPAGPDAKDWKAPAEARLPRLEIEGHGDAGIPVLAVKRAPFAESLAKLKAKARVPAQVHVALTEVRSNAFNVVARLPAGKADKLPGTLVIGAHYDHLGMGGHHSLAPNTVAPHVGADDNASGAATLLEIARELAKDKDALRRDVLFVAFSGEESGVLGSGYFVKAAKEGKKGGLDPKGVVAMLNMDMVGRMRENKLQVLGSDTAREWGDLVKGLCNEGARVDCSIGGDGYGPSDHMSFYTAGIPVLHFFTGTHSDYHKPSDTADKINYAGAARVGKLVADIARHVDVRPEPLTFQSGAQGAAPRGDMRSFNASLGTVPDYGGPGAGKKGVLLSGVRPGGAAEKGGMKRGDILIRLGEHEIGSVEDLMFVLNASKPNETVTAVVVREGKEVKLEVTFQESHRPR</sequence>
<dbReference type="PROSITE" id="PS50106">
    <property type="entry name" value="PDZ"/>
    <property type="match status" value="1"/>
</dbReference>
<dbReference type="SUPFAM" id="SSF52025">
    <property type="entry name" value="PA domain"/>
    <property type="match status" value="1"/>
</dbReference>
<dbReference type="Gene3D" id="3.40.630.10">
    <property type="entry name" value="Zn peptidases"/>
    <property type="match status" value="1"/>
</dbReference>
<dbReference type="InterPro" id="IPR003137">
    <property type="entry name" value="PA_domain"/>
</dbReference>
<keyword evidence="3" id="KW-1185">Reference proteome</keyword>
<dbReference type="Proteomes" id="UP001370348">
    <property type="component" value="Chromosome"/>
</dbReference>
<feature type="domain" description="PDZ" evidence="1">
    <location>
        <begin position="845"/>
        <end position="952"/>
    </location>
</feature>
<gene>
    <name evidence="2" type="ORF">LZC94_34105</name>
</gene>
<dbReference type="PANTHER" id="PTHR12147:SF26">
    <property type="entry name" value="PEPTIDASE M28 DOMAIN-CONTAINING PROTEIN"/>
    <property type="match status" value="1"/>
</dbReference>
<dbReference type="SUPFAM" id="SSF53187">
    <property type="entry name" value="Zn-dependent exopeptidases"/>
    <property type="match status" value="1"/>
</dbReference>
<dbReference type="InterPro" id="IPR001478">
    <property type="entry name" value="PDZ"/>
</dbReference>
<dbReference type="InterPro" id="IPR045175">
    <property type="entry name" value="M28_fam"/>
</dbReference>
<name>A0ABZ2LPN9_9BACT</name>
<evidence type="ECO:0000313" key="2">
    <source>
        <dbReference type="EMBL" id="WXB12874.1"/>
    </source>
</evidence>
<evidence type="ECO:0000313" key="3">
    <source>
        <dbReference type="Proteomes" id="UP001370348"/>
    </source>
</evidence>
<reference evidence="2 3" key="1">
    <citation type="submission" date="2021-12" db="EMBL/GenBank/DDBJ databases">
        <title>Discovery of the Pendulisporaceae a myxobacterial family with distinct sporulation behavior and unique specialized metabolism.</title>
        <authorList>
            <person name="Garcia R."/>
            <person name="Popoff A."/>
            <person name="Bader C.D."/>
            <person name="Loehr J."/>
            <person name="Walesch S."/>
            <person name="Walt C."/>
            <person name="Boldt J."/>
            <person name="Bunk B."/>
            <person name="Haeckl F.J.F.P.J."/>
            <person name="Gunesch A.P."/>
            <person name="Birkelbach J."/>
            <person name="Nuebel U."/>
            <person name="Pietschmann T."/>
            <person name="Bach T."/>
            <person name="Mueller R."/>
        </authorList>
    </citation>
    <scope>NUCLEOTIDE SEQUENCE [LARGE SCALE GENOMIC DNA]</scope>
    <source>
        <strain evidence="2 3">MSr11954</strain>
    </source>
</reference>
<dbReference type="InterPro" id="IPR007484">
    <property type="entry name" value="Peptidase_M28"/>
</dbReference>
<dbReference type="RefSeq" id="WP_394822493.1">
    <property type="nucleotide sequence ID" value="NZ_CP089984.1"/>
</dbReference>
<dbReference type="SMART" id="SM00228">
    <property type="entry name" value="PDZ"/>
    <property type="match status" value="1"/>
</dbReference>
<evidence type="ECO:0000259" key="1">
    <source>
        <dbReference type="PROSITE" id="PS50106"/>
    </source>
</evidence>
<dbReference type="Pfam" id="PF13180">
    <property type="entry name" value="PDZ_2"/>
    <property type="match status" value="1"/>
</dbReference>
<dbReference type="SUPFAM" id="SSF82171">
    <property type="entry name" value="DPP6 N-terminal domain-like"/>
    <property type="match status" value="1"/>
</dbReference>
<dbReference type="InterPro" id="IPR046450">
    <property type="entry name" value="PA_dom_sf"/>
</dbReference>
<dbReference type="Pfam" id="PF02225">
    <property type="entry name" value="PA"/>
    <property type="match status" value="1"/>
</dbReference>
<dbReference type="InterPro" id="IPR011042">
    <property type="entry name" value="6-blade_b-propeller_TolB-like"/>
</dbReference>